<dbReference type="Gene3D" id="1.20.1050.10">
    <property type="match status" value="1"/>
</dbReference>
<dbReference type="PROSITE" id="PS50404">
    <property type="entry name" value="GST_NTER"/>
    <property type="match status" value="1"/>
</dbReference>
<dbReference type="CDD" id="cd03057">
    <property type="entry name" value="GST_N_Beta"/>
    <property type="match status" value="1"/>
</dbReference>
<dbReference type="SFLD" id="SFLDG01150">
    <property type="entry name" value="Main.1:_Beta-like"/>
    <property type="match status" value="1"/>
</dbReference>
<evidence type="ECO:0000259" key="1">
    <source>
        <dbReference type="PROSITE" id="PS50404"/>
    </source>
</evidence>
<dbReference type="InterPro" id="IPR040079">
    <property type="entry name" value="Glutathione_S-Trfase"/>
</dbReference>
<accession>A0ABU5I8U9</accession>
<organism evidence="3 4">
    <name type="scientific">Azohydromonas lata</name>
    <dbReference type="NCBI Taxonomy" id="45677"/>
    <lineage>
        <taxon>Bacteria</taxon>
        <taxon>Pseudomonadati</taxon>
        <taxon>Pseudomonadota</taxon>
        <taxon>Betaproteobacteria</taxon>
        <taxon>Burkholderiales</taxon>
        <taxon>Sphaerotilaceae</taxon>
        <taxon>Azohydromonas</taxon>
    </lineage>
</organism>
<dbReference type="InterPro" id="IPR036282">
    <property type="entry name" value="Glutathione-S-Trfase_C_sf"/>
</dbReference>
<reference evidence="3 4" key="1">
    <citation type="submission" date="2023-11" db="EMBL/GenBank/DDBJ databases">
        <title>Draft genome of Azohydromonas lata strain H1 (DSM1123), a polyhydroxyalkanoate producer.</title>
        <authorList>
            <person name="Traversa D."/>
            <person name="D'Addabbo P."/>
            <person name="Pazzani C."/>
            <person name="Manzari C."/>
            <person name="Chiara M."/>
            <person name="Scrascia M."/>
        </authorList>
    </citation>
    <scope>NUCLEOTIDE SEQUENCE [LARGE SCALE GENOMIC DNA]</scope>
    <source>
        <strain evidence="3 4">H1</strain>
        <plasmid evidence="3">unnamed</plasmid>
    </source>
</reference>
<evidence type="ECO:0000313" key="4">
    <source>
        <dbReference type="Proteomes" id="UP001293718"/>
    </source>
</evidence>
<dbReference type="Gene3D" id="3.40.30.10">
    <property type="entry name" value="Glutaredoxin"/>
    <property type="match status" value="1"/>
</dbReference>
<dbReference type="PANTHER" id="PTHR44051">
    <property type="entry name" value="GLUTATHIONE S-TRANSFERASE-RELATED"/>
    <property type="match status" value="1"/>
</dbReference>
<dbReference type="SFLD" id="SFLDS00019">
    <property type="entry name" value="Glutathione_Transferase_(cytos"/>
    <property type="match status" value="1"/>
</dbReference>
<evidence type="ECO:0000259" key="2">
    <source>
        <dbReference type="PROSITE" id="PS50405"/>
    </source>
</evidence>
<feature type="domain" description="GST N-terminal" evidence="1">
    <location>
        <begin position="10"/>
        <end position="93"/>
    </location>
</feature>
<dbReference type="CDD" id="cd03188">
    <property type="entry name" value="GST_C_Beta"/>
    <property type="match status" value="1"/>
</dbReference>
<dbReference type="InterPro" id="IPR004046">
    <property type="entry name" value="GST_C"/>
</dbReference>
<keyword evidence="3" id="KW-0614">Plasmid</keyword>
<dbReference type="EMBL" id="JAXOJX010000001">
    <property type="protein sequence ID" value="MDZ5454970.1"/>
    <property type="molecule type" value="Genomic_DNA"/>
</dbReference>
<geneLocation type="plasmid" evidence="3">
    <name>unnamed</name>
</geneLocation>
<dbReference type="Proteomes" id="UP001293718">
    <property type="component" value="Unassembled WGS sequence"/>
</dbReference>
<dbReference type="RefSeq" id="WP_322464070.1">
    <property type="nucleotide sequence ID" value="NZ_JAXOJX010000001.1"/>
</dbReference>
<proteinExistence type="predicted"/>
<protein>
    <submittedName>
        <fullName evidence="3">Glutathione binding-like protein</fullName>
    </submittedName>
</protein>
<name>A0ABU5I8U9_9BURK</name>
<dbReference type="SFLD" id="SFLDG00358">
    <property type="entry name" value="Main_(cytGST)"/>
    <property type="match status" value="1"/>
</dbReference>
<dbReference type="SUPFAM" id="SSF47616">
    <property type="entry name" value="GST C-terminal domain-like"/>
    <property type="match status" value="1"/>
</dbReference>
<dbReference type="Pfam" id="PF00043">
    <property type="entry name" value="GST_C"/>
    <property type="match status" value="1"/>
</dbReference>
<dbReference type="InterPro" id="IPR010987">
    <property type="entry name" value="Glutathione-S-Trfase_C-like"/>
</dbReference>
<evidence type="ECO:0000313" key="3">
    <source>
        <dbReference type="EMBL" id="MDZ5454970.1"/>
    </source>
</evidence>
<dbReference type="PROSITE" id="PS50405">
    <property type="entry name" value="GST_CTER"/>
    <property type="match status" value="1"/>
</dbReference>
<dbReference type="Pfam" id="PF13409">
    <property type="entry name" value="GST_N_2"/>
    <property type="match status" value="1"/>
</dbReference>
<comment type="caution">
    <text evidence="3">The sequence shown here is derived from an EMBL/GenBank/DDBJ whole genome shotgun (WGS) entry which is preliminary data.</text>
</comment>
<keyword evidence="4" id="KW-1185">Reference proteome</keyword>
<feature type="domain" description="GST C-terminal" evidence="2">
    <location>
        <begin position="99"/>
        <end position="214"/>
    </location>
</feature>
<dbReference type="SUPFAM" id="SSF52833">
    <property type="entry name" value="Thioredoxin-like"/>
    <property type="match status" value="1"/>
</dbReference>
<sequence length="214" mass="23386">MSISASLSKLSPVHLYYSPGACSLAVHIALRELGLPFQATAVDLPTHTTADGANYYDISPRGYVPLLELADSSRHTEVAALLQHVADLDPAQALIGPVGSARRLAVTGWMAFVGTELHKTFSPWLWHKETADSTRKAVKAKIATRFAELDAVLARQDYLAGDFSVADTYAYTIVNWSSFLMMTLAPYPNLKAYLARVAQRPRVQDALRAEGLLK</sequence>
<dbReference type="InterPro" id="IPR036249">
    <property type="entry name" value="Thioredoxin-like_sf"/>
</dbReference>
<dbReference type="PANTHER" id="PTHR44051:SF8">
    <property type="entry name" value="GLUTATHIONE S-TRANSFERASE GSTA"/>
    <property type="match status" value="1"/>
</dbReference>
<gene>
    <name evidence="3" type="ORF">SM757_00140</name>
</gene>
<dbReference type="InterPro" id="IPR004045">
    <property type="entry name" value="Glutathione_S-Trfase_N"/>
</dbReference>